<dbReference type="PANTHER" id="PTHR43102:SF2">
    <property type="entry name" value="GAF DOMAIN-CONTAINING PROTEIN"/>
    <property type="match status" value="1"/>
</dbReference>
<dbReference type="AlphaFoldDB" id="A0A0P1A7U5"/>
<dbReference type="OrthoDB" id="21225at2759"/>
<organism evidence="2 3">
    <name type="scientific">Plasmopara halstedii</name>
    <name type="common">Downy mildew of sunflower</name>
    <dbReference type="NCBI Taxonomy" id="4781"/>
    <lineage>
        <taxon>Eukaryota</taxon>
        <taxon>Sar</taxon>
        <taxon>Stramenopiles</taxon>
        <taxon>Oomycota</taxon>
        <taxon>Peronosporomycetes</taxon>
        <taxon>Peronosporales</taxon>
        <taxon>Peronosporaceae</taxon>
        <taxon>Plasmopara</taxon>
    </lineage>
</organism>
<protein>
    <submittedName>
        <fullName evidence="2">Gaf domain-containing protein</fullName>
    </submittedName>
</protein>
<evidence type="ECO:0000313" key="3">
    <source>
        <dbReference type="Proteomes" id="UP000054928"/>
    </source>
</evidence>
<keyword evidence="3" id="KW-1185">Reference proteome</keyword>
<dbReference type="OMA" id="EVARIEC"/>
<feature type="domain" description="GAF" evidence="1">
    <location>
        <begin position="22"/>
        <end position="111"/>
    </location>
</feature>
<dbReference type="Proteomes" id="UP000054928">
    <property type="component" value="Unassembled WGS sequence"/>
</dbReference>
<name>A0A0P1A7U5_PLAHL</name>
<dbReference type="Pfam" id="PF01590">
    <property type="entry name" value="GAF"/>
    <property type="match status" value="1"/>
</dbReference>
<dbReference type="SUPFAM" id="SSF55781">
    <property type="entry name" value="GAF domain-like"/>
    <property type="match status" value="1"/>
</dbReference>
<proteinExistence type="predicted"/>
<dbReference type="STRING" id="4781.A0A0P1A7U5"/>
<reference evidence="3" key="1">
    <citation type="submission" date="2014-09" db="EMBL/GenBank/DDBJ databases">
        <authorList>
            <person name="Sharma Rahul"/>
            <person name="Thines Marco"/>
        </authorList>
    </citation>
    <scope>NUCLEOTIDE SEQUENCE [LARGE SCALE GENOMIC DNA]</scope>
</reference>
<evidence type="ECO:0000259" key="1">
    <source>
        <dbReference type="Pfam" id="PF01590"/>
    </source>
</evidence>
<dbReference type="RefSeq" id="XP_024572705.1">
    <property type="nucleotide sequence ID" value="XM_024719679.1"/>
</dbReference>
<evidence type="ECO:0000313" key="2">
    <source>
        <dbReference type="EMBL" id="CEG36336.1"/>
    </source>
</evidence>
<dbReference type="GeneID" id="36397481"/>
<accession>A0A0P1A7U5</accession>
<dbReference type="InterPro" id="IPR003018">
    <property type="entry name" value="GAF"/>
</dbReference>
<dbReference type="PANTHER" id="PTHR43102">
    <property type="entry name" value="SLR1143 PROTEIN"/>
    <property type="match status" value="1"/>
</dbReference>
<dbReference type="EMBL" id="CCYD01000193">
    <property type="protein sequence ID" value="CEG36336.1"/>
    <property type="molecule type" value="Genomic_DNA"/>
</dbReference>
<dbReference type="InterPro" id="IPR029016">
    <property type="entry name" value="GAF-like_dom_sf"/>
</dbReference>
<dbReference type="Gene3D" id="3.30.450.40">
    <property type="match status" value="1"/>
</dbReference>
<sequence>MGLVTLISENEQHVLASNLPSFRQLHMPRVESFCQHTVMNDDPLLVPHPESDIRFQNLPAIVAFNLRFYMGFPLKDENNQVVGSVCCADNTSHDVTASQYSAMKKLAETASKLVQIKGKQVA</sequence>